<reference evidence="1 2" key="1">
    <citation type="submission" date="2016-04" db="EMBL/GenBank/DDBJ databases">
        <title>Complete genome sequence of Fictibacillus phosphorivorans G25-29, a strain toxic to nematodes.</title>
        <authorList>
            <person name="Zheng Z."/>
        </authorList>
    </citation>
    <scope>NUCLEOTIDE SEQUENCE [LARGE SCALE GENOMIC DNA]</scope>
    <source>
        <strain evidence="1 2">G25-29</strain>
    </source>
</reference>
<dbReference type="RefSeq" id="WP_066392612.1">
    <property type="nucleotide sequence ID" value="NZ_CP015378.1"/>
</dbReference>
<protein>
    <submittedName>
        <fullName evidence="1">Uncharacterized protein</fullName>
    </submittedName>
</protein>
<accession>A0A160IKR4</accession>
<evidence type="ECO:0000313" key="2">
    <source>
        <dbReference type="Proteomes" id="UP000076623"/>
    </source>
</evidence>
<keyword evidence="2" id="KW-1185">Reference proteome</keyword>
<name>A0A160IKR4_9BACL</name>
<dbReference type="Proteomes" id="UP000076623">
    <property type="component" value="Chromosome"/>
</dbReference>
<sequence>MALHDHPYINEAFVLNKTEVIKAVEAYLLREGYETGDSMKADGVDLMAKNEYHTLLIAAQGNLSELTAYQKQDDFSMQLVNLLKSHEKNPAKTLVLAHPDTPSYREKANTIKHALDDLGMVRFWVKEDGTIEWE</sequence>
<dbReference type="EMBL" id="CP015378">
    <property type="protein sequence ID" value="ANC76457.1"/>
    <property type="molecule type" value="Genomic_DNA"/>
</dbReference>
<evidence type="ECO:0000313" key="1">
    <source>
        <dbReference type="EMBL" id="ANC76457.1"/>
    </source>
</evidence>
<gene>
    <name evidence="1" type="ORF">ABE65_006445</name>
</gene>
<dbReference type="KEGG" id="fpn:ABE65_006445"/>
<organism evidence="1 2">
    <name type="scientific">Fictibacillus phosphorivorans</name>
    <dbReference type="NCBI Taxonomy" id="1221500"/>
    <lineage>
        <taxon>Bacteria</taxon>
        <taxon>Bacillati</taxon>
        <taxon>Bacillota</taxon>
        <taxon>Bacilli</taxon>
        <taxon>Bacillales</taxon>
        <taxon>Fictibacillaceae</taxon>
        <taxon>Fictibacillus</taxon>
    </lineage>
</organism>
<dbReference type="AlphaFoldDB" id="A0A160IKR4"/>
<proteinExistence type="predicted"/>